<dbReference type="GeneID" id="60321104"/>
<dbReference type="Proteomes" id="UP000269292">
    <property type="component" value="Segment"/>
</dbReference>
<dbReference type="Pfam" id="PF23140">
    <property type="entry name" value="Gp80"/>
    <property type="match status" value="1"/>
</dbReference>
<gene>
    <name evidence="1" type="primary">34</name>
    <name evidence="1" type="ORF">SEA_SAGUARO_34</name>
</gene>
<evidence type="ECO:0000313" key="2">
    <source>
        <dbReference type="Proteomes" id="UP000269292"/>
    </source>
</evidence>
<reference evidence="1 2" key="1">
    <citation type="submission" date="2018-08" db="EMBL/GenBank/DDBJ databases">
        <authorList>
            <person name="Washington J.M."/>
            <person name="Garlena R.A."/>
            <person name="Russell D.A."/>
            <person name="Pope W.H."/>
            <person name="Jacobs-Sera D."/>
            <person name="Hatfull G.F."/>
        </authorList>
    </citation>
    <scope>NUCLEOTIDE SEQUENCE [LARGE SCALE GENOMIC DNA]</scope>
</reference>
<dbReference type="EMBL" id="MH744423">
    <property type="protein sequence ID" value="AYD82029.1"/>
    <property type="molecule type" value="Genomic_DNA"/>
</dbReference>
<keyword evidence="2" id="KW-1185">Reference proteome</keyword>
<organism evidence="1 2">
    <name type="scientific">Mycobacterium phage Saguaro</name>
    <dbReference type="NCBI Taxonomy" id="2315616"/>
    <lineage>
        <taxon>Viruses</taxon>
        <taxon>Duplodnaviria</taxon>
        <taxon>Heunggongvirae</taxon>
        <taxon>Uroviricota</taxon>
        <taxon>Caudoviricetes</taxon>
        <taxon>Bclasvirinae</taxon>
        <taxon>Saguarovirus</taxon>
        <taxon>Saguarovirus saguaro</taxon>
    </lineage>
</organism>
<evidence type="ECO:0000313" key="1">
    <source>
        <dbReference type="EMBL" id="AYD82029.1"/>
    </source>
</evidence>
<accession>A0A386KA15</accession>
<dbReference type="RefSeq" id="YP_009949697.1">
    <property type="nucleotide sequence ID" value="NC_051583.1"/>
</dbReference>
<name>A0A386KA15_9CAUD</name>
<protein>
    <submittedName>
        <fullName evidence="1">Uncharacterized protein</fullName>
    </submittedName>
</protein>
<proteinExistence type="predicted"/>
<dbReference type="InterPro" id="IPR056908">
    <property type="entry name" value="Gp80-like"/>
</dbReference>
<sequence length="127" mass="12714">MAEGISLYLANKLLDHVCRGVAYTPPTTVYFQAHVGAPGAAMTANRASNTTRVPVPFSAASAGQINISGAPEHVLGGSDLITHGSFWDAASGGNPLWSVVAAASKGGSPGDIIRVSTAALGLSPIAS</sequence>
<dbReference type="KEGG" id="vg:60321104"/>